<dbReference type="CDD" id="cd02440">
    <property type="entry name" value="AdoMet_MTases"/>
    <property type="match status" value="1"/>
</dbReference>
<dbReference type="Pfam" id="PF09445">
    <property type="entry name" value="Methyltransf_15"/>
    <property type="match status" value="1"/>
</dbReference>
<proteinExistence type="inferred from homology"/>
<feature type="signal peptide" evidence="9">
    <location>
        <begin position="1"/>
        <end position="16"/>
    </location>
</feature>
<keyword evidence="9" id="KW-0732">Signal</keyword>
<dbReference type="PANTHER" id="PTHR14741">
    <property type="entry name" value="S-ADENOSYLMETHIONINE-DEPENDENT METHYLTRANSFERASE RELATED"/>
    <property type="match status" value="1"/>
</dbReference>
<dbReference type="GO" id="GO:0005634">
    <property type="term" value="C:nucleus"/>
    <property type="evidence" value="ECO:0007669"/>
    <property type="project" value="TreeGrafter"/>
</dbReference>
<evidence type="ECO:0000256" key="9">
    <source>
        <dbReference type="SAM" id="SignalP"/>
    </source>
</evidence>
<evidence type="ECO:0000313" key="10">
    <source>
        <dbReference type="EMBL" id="CDS05062.1"/>
    </source>
</evidence>
<dbReference type="AlphaFoldDB" id="A0A077WEP5"/>
<organism evidence="10">
    <name type="scientific">Lichtheimia ramosa</name>
    <dbReference type="NCBI Taxonomy" id="688394"/>
    <lineage>
        <taxon>Eukaryota</taxon>
        <taxon>Fungi</taxon>
        <taxon>Fungi incertae sedis</taxon>
        <taxon>Mucoromycota</taxon>
        <taxon>Mucoromycotina</taxon>
        <taxon>Mucoromycetes</taxon>
        <taxon>Mucorales</taxon>
        <taxon>Lichtheimiaceae</taxon>
        <taxon>Lichtheimia</taxon>
    </lineage>
</organism>
<feature type="chain" id="PRO_5001726283" description="Trimethylguanosine synthase" evidence="9">
    <location>
        <begin position="17"/>
        <end position="437"/>
    </location>
</feature>
<dbReference type="InterPro" id="IPR019012">
    <property type="entry name" value="RNA_cap_Gua-N2-MeTrfase"/>
</dbReference>
<evidence type="ECO:0000256" key="3">
    <source>
        <dbReference type="ARBA" id="ARBA00047418"/>
    </source>
</evidence>
<evidence type="ECO:0000256" key="2">
    <source>
        <dbReference type="ARBA" id="ARBA00025783"/>
    </source>
</evidence>
<evidence type="ECO:0000256" key="1">
    <source>
        <dbReference type="ARBA" id="ARBA00018517"/>
    </source>
</evidence>
<protein>
    <recommendedName>
        <fullName evidence="1">Trimethylguanosine synthase</fullName>
    </recommendedName>
    <alternativeName>
        <fullName evidence="7">Cap-specific guanine-N(2) methyltransferase</fullName>
    </alternativeName>
</protein>
<evidence type="ECO:0000256" key="7">
    <source>
        <dbReference type="ARBA" id="ARBA00049790"/>
    </source>
</evidence>
<reference evidence="10" key="1">
    <citation type="journal article" date="2014" name="Genome Announc.">
        <title>De novo whole-genome sequence and genome annotation of Lichtheimia ramosa.</title>
        <authorList>
            <person name="Linde J."/>
            <person name="Schwartze V."/>
            <person name="Binder U."/>
            <person name="Lass-Florl C."/>
            <person name="Voigt K."/>
            <person name="Horn F."/>
        </authorList>
    </citation>
    <scope>NUCLEOTIDE SEQUENCE</scope>
    <source>
        <strain evidence="10">JMRC FSU:6197</strain>
    </source>
</reference>
<sequence length="437" mass="48347">MGLVCFLFDSISCCFTFPDASRASYQGYYHIASSTNSSTTSTYNAIPEAWTRSSISDSTQSTLSCPSNLTKQFVYALNDSGQSLPCMSTGRGDYIPSNSSSTPSYINPITNHVNITTNHYHLSSLSTPPIITKAVEHGKQEKIITATTKINDLFSKASGDPLSRSTKPTTNRKKKKKPALCLSTKSRCISGTTVLYTRKTLPFQLKKYYFQRYSYFSKYDEGIMMDKEGWFSVTPEKIARHIAQRCTSNVIIDAFCGCGGNTIQFAFTCQQAHLSPFFMMASIPFAHALVIAIDIDPVKLYCARNNAKIYGVEHKIDFILGDFFELAPHLKADVVFLSPPWGGPSYSKESNYDLAAMMPGNGVQIHAIASRITPNVAFYVPKSTDPLQLIHLGPCEIERNSIQGHPKALTAYYGNLCQPNISASPTQCLVIKDENEY</sequence>
<dbReference type="PANTHER" id="PTHR14741:SF32">
    <property type="entry name" value="TRIMETHYLGUANOSINE SYNTHASE"/>
    <property type="match status" value="1"/>
</dbReference>
<comment type="catalytic activity">
    <reaction evidence="3">
        <text>a 5'-end (N(2),N(7)-dimethyl 5'-triphosphoguanosine)-ribonucleoside in snoRNA + S-adenosyl-L-methionine = a 5'-end (N(2),N(2),N(7)-trimethyl 5'-triphosphoguanosine)-ribonucleoside in snoRNA + S-adenosyl-L-homocysteine + H(+)</text>
        <dbReference type="Rhea" id="RHEA:78507"/>
        <dbReference type="Rhea" id="RHEA-COMP:19088"/>
        <dbReference type="Rhea" id="RHEA-COMP:19090"/>
        <dbReference type="ChEBI" id="CHEBI:15378"/>
        <dbReference type="ChEBI" id="CHEBI:57856"/>
        <dbReference type="ChEBI" id="CHEBI:59789"/>
        <dbReference type="ChEBI" id="CHEBI:167623"/>
        <dbReference type="ChEBI" id="CHEBI:172880"/>
    </reaction>
    <physiologicalReaction direction="left-to-right" evidence="3">
        <dbReference type="Rhea" id="RHEA:78508"/>
    </physiologicalReaction>
</comment>
<comment type="catalytic activity">
    <reaction evidence="4">
        <text>a 5'-end (N(7)-methyl 5'-triphosphoguanosine)-ribonucleoside in snoRNA + S-adenosyl-L-methionine = a 5'-end (N(2),N(7)-dimethyl 5'-triphosphoguanosine)-ribonucleoside in snoRNA + S-adenosyl-L-homocysteine + H(+)</text>
        <dbReference type="Rhea" id="RHEA:78475"/>
        <dbReference type="Rhea" id="RHEA-COMP:19086"/>
        <dbReference type="Rhea" id="RHEA-COMP:19088"/>
        <dbReference type="ChEBI" id="CHEBI:15378"/>
        <dbReference type="ChEBI" id="CHEBI:57856"/>
        <dbReference type="ChEBI" id="CHEBI:59789"/>
        <dbReference type="ChEBI" id="CHEBI:156461"/>
        <dbReference type="ChEBI" id="CHEBI:172880"/>
    </reaction>
    <physiologicalReaction direction="left-to-right" evidence="4">
        <dbReference type="Rhea" id="RHEA:78476"/>
    </physiologicalReaction>
</comment>
<dbReference type="SUPFAM" id="SSF53335">
    <property type="entry name" value="S-adenosyl-L-methionine-dependent methyltransferases"/>
    <property type="match status" value="1"/>
</dbReference>
<evidence type="ECO:0000256" key="4">
    <source>
        <dbReference type="ARBA" id="ARBA00048740"/>
    </source>
</evidence>
<dbReference type="EMBL" id="LK023315">
    <property type="protein sequence ID" value="CDS05062.1"/>
    <property type="molecule type" value="Genomic_DNA"/>
</dbReference>
<evidence type="ECO:0000256" key="8">
    <source>
        <dbReference type="SAM" id="MobiDB-lite"/>
    </source>
</evidence>
<evidence type="ECO:0000256" key="6">
    <source>
        <dbReference type="ARBA" id="ARBA00049075"/>
    </source>
</evidence>
<accession>A0A077WEP5</accession>
<comment type="similarity">
    <text evidence="2">Belongs to the methyltransferase superfamily. Trimethylguanosine synthase family.</text>
</comment>
<evidence type="ECO:0000256" key="5">
    <source>
        <dbReference type="ARBA" id="ARBA00048763"/>
    </source>
</evidence>
<name>A0A077WEP5_9FUNG</name>
<dbReference type="InterPro" id="IPR029063">
    <property type="entry name" value="SAM-dependent_MTases_sf"/>
</dbReference>
<comment type="catalytic activity">
    <reaction evidence="6">
        <text>a 5'-end (N(7)-methyl 5'-triphosphoguanosine)-ribonucleoside in snRNA + S-adenosyl-L-methionine = a 5'-end (N(2),N(7)-dimethyl 5'-triphosphoguanosine)-ribonucleoside in snRNA + S-adenosyl-L-homocysteine + H(+)</text>
        <dbReference type="Rhea" id="RHEA:78471"/>
        <dbReference type="Rhea" id="RHEA-COMP:19085"/>
        <dbReference type="Rhea" id="RHEA-COMP:19087"/>
        <dbReference type="ChEBI" id="CHEBI:15378"/>
        <dbReference type="ChEBI" id="CHEBI:57856"/>
        <dbReference type="ChEBI" id="CHEBI:59789"/>
        <dbReference type="ChEBI" id="CHEBI:156461"/>
        <dbReference type="ChEBI" id="CHEBI:172880"/>
    </reaction>
    <physiologicalReaction direction="left-to-right" evidence="6">
        <dbReference type="Rhea" id="RHEA:78472"/>
    </physiologicalReaction>
</comment>
<gene>
    <name evidence="10" type="ORF">LRAMOSA07591</name>
</gene>
<dbReference type="Gene3D" id="3.40.50.150">
    <property type="entry name" value="Vaccinia Virus protein VP39"/>
    <property type="match status" value="1"/>
</dbReference>
<dbReference type="OrthoDB" id="194443at2759"/>
<comment type="catalytic activity">
    <reaction evidence="5">
        <text>a 5'-end (N(2),N(7)-dimethyl 5'-triphosphoguanosine)-ribonucleoside in snRNA + S-adenosyl-L-methionine = a 5'-end (N(2),N(2),N(7)-trimethyl 5'-triphosphoguanosine)-ribonucleoside in snRNA + S-adenosyl-L-homocysteine + H(+)</text>
        <dbReference type="Rhea" id="RHEA:78479"/>
        <dbReference type="Rhea" id="RHEA-COMP:19087"/>
        <dbReference type="Rhea" id="RHEA-COMP:19089"/>
        <dbReference type="ChEBI" id="CHEBI:15378"/>
        <dbReference type="ChEBI" id="CHEBI:57856"/>
        <dbReference type="ChEBI" id="CHEBI:59789"/>
        <dbReference type="ChEBI" id="CHEBI:167623"/>
        <dbReference type="ChEBI" id="CHEBI:172880"/>
    </reaction>
    <physiologicalReaction direction="left-to-right" evidence="5">
        <dbReference type="Rhea" id="RHEA:78480"/>
    </physiologicalReaction>
</comment>
<feature type="region of interest" description="Disordered" evidence="8">
    <location>
        <begin position="156"/>
        <end position="177"/>
    </location>
</feature>
<dbReference type="GO" id="GO:0071164">
    <property type="term" value="F:RNA cap trimethylguanosine synthase activity"/>
    <property type="evidence" value="ECO:0007669"/>
    <property type="project" value="TreeGrafter"/>
</dbReference>